<gene>
    <name evidence="3" type="ORF">HH304_05175</name>
</gene>
<dbReference type="PANTHER" id="PTHR15032">
    <property type="entry name" value="N-ACYL-PHOSPHATIDYLETHANOLAMINE-HYDROLYZING PHOSPHOLIPASE D"/>
    <property type="match status" value="1"/>
</dbReference>
<keyword evidence="3" id="KW-0378">Hydrolase</keyword>
<dbReference type="EMBL" id="JABBNU010000003">
    <property type="protein sequence ID" value="NMM47783.1"/>
    <property type="molecule type" value="Genomic_DNA"/>
</dbReference>
<protein>
    <submittedName>
        <fullName evidence="3">MBL fold metallo-hydrolase</fullName>
    </submittedName>
</protein>
<feature type="transmembrane region" description="Helical" evidence="1">
    <location>
        <begin position="7"/>
        <end position="27"/>
    </location>
</feature>
<accession>A0A848ITI0</accession>
<evidence type="ECO:0000313" key="3">
    <source>
        <dbReference type="EMBL" id="NMM47783.1"/>
    </source>
</evidence>
<dbReference type="GO" id="GO:0016787">
    <property type="term" value="F:hydrolase activity"/>
    <property type="evidence" value="ECO:0007669"/>
    <property type="project" value="UniProtKB-KW"/>
</dbReference>
<keyword evidence="4" id="KW-1185">Reference proteome</keyword>
<evidence type="ECO:0000256" key="1">
    <source>
        <dbReference type="SAM" id="Phobius"/>
    </source>
</evidence>
<dbReference type="InterPro" id="IPR001279">
    <property type="entry name" value="Metallo-B-lactamas"/>
</dbReference>
<dbReference type="RefSeq" id="WP_169678653.1">
    <property type="nucleotide sequence ID" value="NZ_JABBNU010000003.1"/>
</dbReference>
<comment type="caution">
    <text evidence="3">The sequence shown here is derived from an EMBL/GenBank/DDBJ whole genome shotgun (WGS) entry which is preliminary data.</text>
</comment>
<evidence type="ECO:0000313" key="4">
    <source>
        <dbReference type="Proteomes" id="UP000559010"/>
    </source>
</evidence>
<evidence type="ECO:0000259" key="2">
    <source>
        <dbReference type="Pfam" id="PF12706"/>
    </source>
</evidence>
<dbReference type="Gene3D" id="3.60.15.10">
    <property type="entry name" value="Ribonuclease Z/Hydroxyacylglutathione hydrolase-like"/>
    <property type="match status" value="1"/>
</dbReference>
<keyword evidence="1" id="KW-0812">Transmembrane</keyword>
<dbReference type="InterPro" id="IPR036866">
    <property type="entry name" value="RibonucZ/Hydroxyglut_hydro"/>
</dbReference>
<name>A0A848ITI0_9BACT</name>
<dbReference type="AlphaFoldDB" id="A0A848ITI0"/>
<dbReference type="GO" id="GO:0005737">
    <property type="term" value="C:cytoplasm"/>
    <property type="evidence" value="ECO:0007669"/>
    <property type="project" value="TreeGrafter"/>
</dbReference>
<sequence length="369" mass="41794">MKLLKNIFKAVGLILILVTLGTTIFLYTSPQFGQIPEGKDLERIELSPNYLNGIFVNLIKTEVGSFKKMIKTLPDFFNGKNGEPKTKIPVKFGNSKAIATDTSTHITWYGHSAFLIEIEGKRILIDPMLGETAAPVSFGASRFPYQKPIPIEELTNIDAIIISHDHYDHLDYPTIEKLKKHTAHFFTALGVGSHLKSWGIPQEKITELDWWESIKYKELNLVSCPARHFSGRGITDRNKTQWASWIITGNNSNLYFSGDGGYGPHFKEIGEKYGPFDLAMMECGQYNKAWGQIHMMPEESVQAGIDVKGKILMPIHWGAFKLAVHEWTEPIVRFKAEAETQNVSIVHPYIGEQFTPGQDSPQKEWWNIE</sequence>
<organism evidence="3 4">
    <name type="scientific">Marinigracilibium pacificum</name>
    <dbReference type="NCBI Taxonomy" id="2729599"/>
    <lineage>
        <taxon>Bacteria</taxon>
        <taxon>Pseudomonadati</taxon>
        <taxon>Bacteroidota</taxon>
        <taxon>Cytophagia</taxon>
        <taxon>Cytophagales</taxon>
        <taxon>Flammeovirgaceae</taxon>
        <taxon>Marinigracilibium</taxon>
    </lineage>
</organism>
<dbReference type="Pfam" id="PF12706">
    <property type="entry name" value="Lactamase_B_2"/>
    <property type="match status" value="1"/>
</dbReference>
<proteinExistence type="predicted"/>
<feature type="domain" description="Metallo-beta-lactamase" evidence="2">
    <location>
        <begin position="122"/>
        <end position="317"/>
    </location>
</feature>
<keyword evidence="1" id="KW-0472">Membrane</keyword>
<dbReference type="PANTHER" id="PTHR15032:SF4">
    <property type="entry name" value="N-ACYL-PHOSPHATIDYLETHANOLAMINE-HYDROLYZING PHOSPHOLIPASE D"/>
    <property type="match status" value="1"/>
</dbReference>
<dbReference type="Proteomes" id="UP000559010">
    <property type="component" value="Unassembled WGS sequence"/>
</dbReference>
<reference evidence="3 4" key="1">
    <citation type="submission" date="2020-04" db="EMBL/GenBank/DDBJ databases">
        <title>Flammeovirgaceae bacterium KN852 isolated from deep sea.</title>
        <authorList>
            <person name="Zhang D.-C."/>
        </authorList>
    </citation>
    <scope>NUCLEOTIDE SEQUENCE [LARGE SCALE GENOMIC DNA]</scope>
    <source>
        <strain evidence="3 4">KN852</strain>
    </source>
</reference>
<dbReference type="SUPFAM" id="SSF56281">
    <property type="entry name" value="Metallo-hydrolase/oxidoreductase"/>
    <property type="match status" value="1"/>
</dbReference>
<keyword evidence="1" id="KW-1133">Transmembrane helix</keyword>